<organism evidence="1 2">
    <name type="scientific">Novosphingobium album</name>
    <name type="common">ex Liu et al. 2023</name>
    <dbReference type="NCBI Taxonomy" id="3031130"/>
    <lineage>
        <taxon>Bacteria</taxon>
        <taxon>Pseudomonadati</taxon>
        <taxon>Pseudomonadota</taxon>
        <taxon>Alphaproteobacteria</taxon>
        <taxon>Sphingomonadales</taxon>
        <taxon>Sphingomonadaceae</taxon>
        <taxon>Novosphingobium</taxon>
    </lineage>
</organism>
<sequence>MDIVRHPVCHGFVPTMVPVDAAGLPALMYRQDRAQTRCRGAFARRRHPKPAWRGLAGFLAF</sequence>
<reference evidence="1 2" key="1">
    <citation type="submission" date="2023-03" db="EMBL/GenBank/DDBJ databases">
        <title>NovoSphingobium album sp. nov. isolated from polycyclic aromatic hydrocarbons- and heavy-metal polluted soil.</title>
        <authorList>
            <person name="Liu Z."/>
            <person name="Wang K."/>
        </authorList>
    </citation>
    <scope>NUCLEOTIDE SEQUENCE [LARGE SCALE GENOMIC DNA]</scope>
    <source>
        <strain evidence="1 2">H3SJ31-1</strain>
    </source>
</reference>
<evidence type="ECO:0000313" key="2">
    <source>
        <dbReference type="Proteomes" id="UP001216253"/>
    </source>
</evidence>
<comment type="caution">
    <text evidence="1">The sequence shown here is derived from an EMBL/GenBank/DDBJ whole genome shotgun (WGS) entry which is preliminary data.</text>
</comment>
<gene>
    <name evidence="1" type="ORF">PYV00_02735</name>
</gene>
<proteinExistence type="predicted"/>
<evidence type="ECO:0000313" key="1">
    <source>
        <dbReference type="EMBL" id="MDE8650632.1"/>
    </source>
</evidence>
<keyword evidence="2" id="KW-1185">Reference proteome</keyword>
<accession>A0ABT5WKQ5</accession>
<name>A0ABT5WKQ5_9SPHN</name>
<protein>
    <submittedName>
        <fullName evidence="1">Uncharacterized protein</fullName>
    </submittedName>
</protein>
<dbReference type="Proteomes" id="UP001216253">
    <property type="component" value="Unassembled WGS sequence"/>
</dbReference>
<dbReference type="EMBL" id="JARESE010000007">
    <property type="protein sequence ID" value="MDE8650632.1"/>
    <property type="molecule type" value="Genomic_DNA"/>
</dbReference>